<evidence type="ECO:0008006" key="2">
    <source>
        <dbReference type="Google" id="ProtNLM"/>
    </source>
</evidence>
<comment type="caution">
    <text evidence="1">The sequence shown here is derived from an EMBL/GenBank/DDBJ whole genome shotgun (WGS) entry which is preliminary data.</text>
</comment>
<dbReference type="InterPro" id="IPR031100">
    <property type="entry name" value="LOG_fam"/>
</dbReference>
<organism evidence="1">
    <name type="scientific">human gut metagenome</name>
    <dbReference type="NCBI Taxonomy" id="408170"/>
    <lineage>
        <taxon>unclassified sequences</taxon>
        <taxon>metagenomes</taxon>
        <taxon>organismal metagenomes</taxon>
    </lineage>
</organism>
<proteinExistence type="predicted"/>
<evidence type="ECO:0000313" key="1">
    <source>
        <dbReference type="EMBL" id="EKC80024.1"/>
    </source>
</evidence>
<dbReference type="GO" id="GO:0009691">
    <property type="term" value="P:cytokinin biosynthetic process"/>
    <property type="evidence" value="ECO:0007669"/>
    <property type="project" value="InterPro"/>
</dbReference>
<name>K1UJ17_9ZZZZ</name>
<dbReference type="Gene3D" id="3.40.50.450">
    <property type="match status" value="1"/>
</dbReference>
<dbReference type="GO" id="GO:0016799">
    <property type="term" value="F:hydrolase activity, hydrolyzing N-glycosyl compounds"/>
    <property type="evidence" value="ECO:0007669"/>
    <property type="project" value="TreeGrafter"/>
</dbReference>
<sequence>MNITVYLGAKEGNDPALKRAVQELGQWIGQSGNALVYGGSKTGLMGEIAKSVLDAGGTVTGVETTLFMQDDLQYDGLTELIVTETITERKTEMIRRGDAFIAFPGGTGTLEEIAEVMSKVSLKQLDAPCVLYNLNG</sequence>
<dbReference type="PANTHER" id="PTHR31223">
    <property type="entry name" value="LOG FAMILY PROTEIN YJL055W"/>
    <property type="match status" value="1"/>
</dbReference>
<protein>
    <recommendedName>
        <fullName evidence="2">Cytokinin riboside 5'-monophosphate phosphoribohydrolase</fullName>
    </recommendedName>
</protein>
<accession>K1UJ17</accession>
<reference evidence="1" key="1">
    <citation type="journal article" date="2013" name="Environ. Microbiol.">
        <title>Microbiota from the distal guts of lean and obese adolescents exhibit partial functional redundancy besides clear differences in community structure.</title>
        <authorList>
            <person name="Ferrer M."/>
            <person name="Ruiz A."/>
            <person name="Lanza F."/>
            <person name="Haange S.B."/>
            <person name="Oberbach A."/>
            <person name="Till H."/>
            <person name="Bargiela R."/>
            <person name="Campoy C."/>
            <person name="Segura M.T."/>
            <person name="Richter M."/>
            <person name="von Bergen M."/>
            <person name="Seifert J."/>
            <person name="Suarez A."/>
        </authorList>
    </citation>
    <scope>NUCLEOTIDE SEQUENCE</scope>
</reference>
<dbReference type="NCBIfam" id="TIGR00730">
    <property type="entry name" value="Rossman fold protein, TIGR00730 family"/>
    <property type="match status" value="1"/>
</dbReference>
<dbReference type="EMBL" id="AJWY01001273">
    <property type="protein sequence ID" value="EKC80024.1"/>
    <property type="molecule type" value="Genomic_DNA"/>
</dbReference>
<dbReference type="Pfam" id="PF03641">
    <property type="entry name" value="Lysine_decarbox"/>
    <property type="match status" value="1"/>
</dbReference>
<dbReference type="SUPFAM" id="SSF102405">
    <property type="entry name" value="MCP/YpsA-like"/>
    <property type="match status" value="1"/>
</dbReference>
<dbReference type="InterPro" id="IPR005269">
    <property type="entry name" value="LOG"/>
</dbReference>
<dbReference type="PANTHER" id="PTHR31223:SF70">
    <property type="entry name" value="LOG FAMILY PROTEIN YJL055W"/>
    <property type="match status" value="1"/>
</dbReference>
<dbReference type="AlphaFoldDB" id="K1UJ17"/>
<feature type="non-terminal residue" evidence="1">
    <location>
        <position position="136"/>
    </location>
</feature>
<dbReference type="GO" id="GO:0005829">
    <property type="term" value="C:cytosol"/>
    <property type="evidence" value="ECO:0007669"/>
    <property type="project" value="TreeGrafter"/>
</dbReference>
<gene>
    <name evidence="1" type="ORF">LEA_01822</name>
</gene>